<dbReference type="EMBL" id="PEOG01000009">
    <property type="protein sequence ID" value="PIM54590.1"/>
    <property type="molecule type" value="Genomic_DNA"/>
</dbReference>
<name>A0A2G9CDS4_9BURK</name>
<gene>
    <name evidence="1" type="ORF">CS062_03690</name>
</gene>
<comment type="caution">
    <text evidence="1">The sequence shown here is derived from an EMBL/GenBank/DDBJ whole genome shotgun (WGS) entry which is preliminary data.</text>
</comment>
<dbReference type="OrthoDB" id="9760040at2"/>
<protein>
    <submittedName>
        <fullName evidence="1">DUF885 domain-containing protein</fullName>
    </submittedName>
</protein>
<dbReference type="PANTHER" id="PTHR33361">
    <property type="entry name" value="GLR0591 PROTEIN"/>
    <property type="match status" value="1"/>
</dbReference>
<organism evidence="1 2">
    <name type="scientific">Roseateles chitinivorans</name>
    <dbReference type="NCBI Taxonomy" id="2917965"/>
    <lineage>
        <taxon>Bacteria</taxon>
        <taxon>Pseudomonadati</taxon>
        <taxon>Pseudomonadota</taxon>
        <taxon>Betaproteobacteria</taxon>
        <taxon>Burkholderiales</taxon>
        <taxon>Sphaerotilaceae</taxon>
        <taxon>Roseateles</taxon>
    </lineage>
</organism>
<dbReference type="Pfam" id="PF05960">
    <property type="entry name" value="DUF885"/>
    <property type="match status" value="1"/>
</dbReference>
<keyword evidence="2" id="KW-1185">Reference proteome</keyword>
<dbReference type="InterPro" id="IPR010281">
    <property type="entry name" value="DUF885"/>
</dbReference>
<dbReference type="AlphaFoldDB" id="A0A2G9CDS4"/>
<dbReference type="PANTHER" id="PTHR33361:SF2">
    <property type="entry name" value="DUF885 DOMAIN-CONTAINING PROTEIN"/>
    <property type="match status" value="1"/>
</dbReference>
<evidence type="ECO:0000313" key="2">
    <source>
        <dbReference type="Proteomes" id="UP000231501"/>
    </source>
</evidence>
<accession>A0A2G9CDS4</accession>
<sequence length="589" mass="65452">MSALAAPAAASTAFTAADFDAWAERVAAERMSHAPEHATRMQYFQGEVQARLDGQWDSLSREDQLAGIARDRQALAELARFPREALSPTQRTSAALMAWTMRQDVAEAEFLDHPYVFEHMAGVHVGPITFLVQEHPMRNAGDVRSYLKRMDGLAALMDQGIVRARAAQAKGVLMPRFITATTIGQIEQFVAPRPADNPLVVSLADRMASLGDMDAGARKRARARAEAIVAKSIVPAWKRGLALMRSQLPLTTDDAGVWRLPDGDRFYAARLRANTTTELTPAEIHAIGLKQVARIEAEMDGLLRQLGYTEGSIEQRYRKMDADRQPKDAAPQVQLLDRYTTYLRDAETRARLLFDVMPKAPVEVRREPALTEPTAAAHYTTPAPDGSQPGVFWAPLAGPTYDIADMRTLVHHEAIPGHHFQLAIQMEAKDLPYFRRRAAFSAGSAYVEGWALYAEQLAVENGWYEGDPVGHLGQLYGALFRARRLVVDTGLHAMKWTRQQAIDYGITPQEVDRYVTWPGQACAYMLGRLRIEALRERARQQLGERFDIKQFHNTVLLTGDVPLTVLEQVVDDWVGTQRVAGRSPAAAAP</sequence>
<reference evidence="1 2" key="1">
    <citation type="submission" date="2017-11" db="EMBL/GenBank/DDBJ databases">
        <title>Draft genome sequence of Mitsuaria sp. HWN-4.</title>
        <authorList>
            <person name="Gundlapally S.R."/>
        </authorList>
    </citation>
    <scope>NUCLEOTIDE SEQUENCE [LARGE SCALE GENOMIC DNA]</scope>
    <source>
        <strain evidence="1 2">HWN-4</strain>
    </source>
</reference>
<proteinExistence type="predicted"/>
<dbReference type="Proteomes" id="UP000231501">
    <property type="component" value="Unassembled WGS sequence"/>
</dbReference>
<evidence type="ECO:0000313" key="1">
    <source>
        <dbReference type="EMBL" id="PIM54590.1"/>
    </source>
</evidence>